<evidence type="ECO:0000313" key="14">
    <source>
        <dbReference type="EMBL" id="GCC33248.1"/>
    </source>
</evidence>
<dbReference type="InterPro" id="IPR011011">
    <property type="entry name" value="Znf_FYVE_PHD"/>
</dbReference>
<dbReference type="GO" id="GO:0008270">
    <property type="term" value="F:zinc ion binding"/>
    <property type="evidence" value="ECO:0007669"/>
    <property type="project" value="UniProtKB-KW"/>
</dbReference>
<dbReference type="SUPFAM" id="SSF57903">
    <property type="entry name" value="FYVE/PHD zinc finger"/>
    <property type="match status" value="1"/>
</dbReference>
<dbReference type="InterPro" id="IPR028651">
    <property type="entry name" value="ING_fam"/>
</dbReference>
<name>A0A401SS85_CHIPU</name>
<feature type="compositionally biased region" description="Basic and acidic residues" evidence="12">
    <location>
        <begin position="131"/>
        <end position="157"/>
    </location>
</feature>
<protein>
    <recommendedName>
        <fullName evidence="10">Inhibitor of growth protein</fullName>
    </recommendedName>
</protein>
<comment type="similarity">
    <text evidence="2 10">Belongs to the ING family.</text>
</comment>
<dbReference type="OMA" id="QCFQDPS"/>
<sequence>MRGAEPSRAHTGARTLEFVWRVYRAVASTMLGLGQCPKARLSVYVEDYLESVEALPLELQRSVSRLREIDTRYREVLKELDDAYEKYKQETDITQRKRLLHQLQRALINSQELGDEKIQIVSHMSEQVENCAREMDSHSECFEDQNEHESSIEKIKMEVSQTERPSRRLRRQKNGENRDLCHVGNETEEAEEPPKEKRSKSAKKKRSKARPEREISPIDIPIDPNEPTYCLCNQVSYGEMIGCDNDECPIEWFHFSCVGLTYKPKGKWYCPKCRGDTEKTMDKCIEKSKKDRKLR</sequence>
<dbReference type="InterPro" id="IPR001965">
    <property type="entry name" value="Znf_PHD"/>
</dbReference>
<comment type="function">
    <text evidence="10">Component of an histone acetyltransferase complex.</text>
</comment>
<comment type="subcellular location">
    <subcellularLocation>
        <location evidence="1 10">Nucleus</location>
    </subcellularLocation>
</comment>
<feature type="site" description="Histone H3K4me3 binding" evidence="7">
    <location>
        <position position="229"/>
    </location>
</feature>
<dbReference type="InterPro" id="IPR028643">
    <property type="entry name" value="ING1_PHD_Znf"/>
</dbReference>
<evidence type="ECO:0000256" key="8">
    <source>
        <dbReference type="PIRSR" id="PIRSR628651-51"/>
    </source>
</evidence>
<feature type="region of interest" description="Disordered" evidence="12">
    <location>
        <begin position="130"/>
        <end position="220"/>
    </location>
</feature>
<dbReference type="SMART" id="SM01408">
    <property type="entry name" value="ING"/>
    <property type="match status" value="1"/>
</dbReference>
<evidence type="ECO:0000313" key="15">
    <source>
        <dbReference type="Proteomes" id="UP000287033"/>
    </source>
</evidence>
<dbReference type="PANTHER" id="PTHR10333">
    <property type="entry name" value="INHIBITOR OF GROWTH PROTEIN"/>
    <property type="match status" value="1"/>
</dbReference>
<feature type="domain" description="PHD-type" evidence="13">
    <location>
        <begin position="227"/>
        <end position="276"/>
    </location>
</feature>
<evidence type="ECO:0000256" key="10">
    <source>
        <dbReference type="RuleBase" id="RU361213"/>
    </source>
</evidence>
<keyword evidence="3 8" id="KW-0479">Metal-binding</keyword>
<keyword evidence="10" id="KW-0156">Chromatin regulator</keyword>
<evidence type="ECO:0000256" key="9">
    <source>
        <dbReference type="PROSITE-ProRule" id="PRU00146"/>
    </source>
</evidence>
<keyword evidence="6 10" id="KW-0539">Nucleus</keyword>
<dbReference type="InterPro" id="IPR024610">
    <property type="entry name" value="ING_N_histone-binding"/>
</dbReference>
<feature type="site" description="Histone H3K4me3 binding" evidence="7">
    <location>
        <position position="252"/>
    </location>
</feature>
<dbReference type="GO" id="GO:0006325">
    <property type="term" value="P:chromatin organization"/>
    <property type="evidence" value="ECO:0007669"/>
    <property type="project" value="UniProtKB-KW"/>
</dbReference>
<evidence type="ECO:0000256" key="7">
    <source>
        <dbReference type="PIRSR" id="PIRSR628651-50"/>
    </source>
</evidence>
<dbReference type="PROSITE" id="PS50016">
    <property type="entry name" value="ZF_PHD_2"/>
    <property type="match status" value="1"/>
</dbReference>
<reference evidence="14 15" key="1">
    <citation type="journal article" date="2018" name="Nat. Ecol. Evol.">
        <title>Shark genomes provide insights into elasmobranch evolution and the origin of vertebrates.</title>
        <authorList>
            <person name="Hara Y"/>
            <person name="Yamaguchi K"/>
            <person name="Onimaru K"/>
            <person name="Kadota M"/>
            <person name="Koyanagi M"/>
            <person name="Keeley SD"/>
            <person name="Tatsumi K"/>
            <person name="Tanaka K"/>
            <person name="Motone F"/>
            <person name="Kageyama Y"/>
            <person name="Nozu R"/>
            <person name="Adachi N"/>
            <person name="Nishimura O"/>
            <person name="Nakagawa R"/>
            <person name="Tanegashima C"/>
            <person name="Kiyatake I"/>
            <person name="Matsumoto R"/>
            <person name="Murakumo K"/>
            <person name="Nishida K"/>
            <person name="Terakita A"/>
            <person name="Kuratani S"/>
            <person name="Sato K"/>
            <person name="Hyodo S Kuraku.S."/>
        </authorList>
    </citation>
    <scope>NUCLEOTIDE SEQUENCE [LARGE SCALE GENOMIC DNA]</scope>
</reference>
<keyword evidence="4 9" id="KW-0863">Zinc-finger</keyword>
<evidence type="ECO:0000256" key="5">
    <source>
        <dbReference type="ARBA" id="ARBA00022833"/>
    </source>
</evidence>
<feature type="compositionally biased region" description="Basic residues" evidence="12">
    <location>
        <begin position="197"/>
        <end position="208"/>
    </location>
</feature>
<dbReference type="PANTHER" id="PTHR10333:SF37">
    <property type="entry name" value="INHIBITOR OF GROWTH PROTEIN 2"/>
    <property type="match status" value="1"/>
</dbReference>
<comment type="domain">
    <text evidence="10">The PHD-type zinc finger mediates the binding to H3K4me3.</text>
</comment>
<dbReference type="Gene3D" id="3.30.40.10">
    <property type="entry name" value="Zinc/RING finger domain, C3HC4 (zinc finger)"/>
    <property type="match status" value="1"/>
</dbReference>
<feature type="coiled-coil region" evidence="11">
    <location>
        <begin position="66"/>
        <end position="97"/>
    </location>
</feature>
<dbReference type="Proteomes" id="UP000287033">
    <property type="component" value="Unassembled WGS sequence"/>
</dbReference>
<feature type="site" description="Histone H3K4me3 binding" evidence="7">
    <location>
        <position position="240"/>
    </location>
</feature>
<feature type="binding site" evidence="8">
    <location>
        <position position="248"/>
    </location>
    <ligand>
        <name>Zn(2+)</name>
        <dbReference type="ChEBI" id="CHEBI:29105"/>
        <label>2</label>
    </ligand>
</feature>
<dbReference type="CDD" id="cd15584">
    <property type="entry name" value="PHD_ING1_2"/>
    <property type="match status" value="1"/>
</dbReference>
<organism evidence="14 15">
    <name type="scientific">Chiloscyllium punctatum</name>
    <name type="common">Brownbanded bambooshark</name>
    <name type="synonym">Hemiscyllium punctatum</name>
    <dbReference type="NCBI Taxonomy" id="137246"/>
    <lineage>
        <taxon>Eukaryota</taxon>
        <taxon>Metazoa</taxon>
        <taxon>Chordata</taxon>
        <taxon>Craniata</taxon>
        <taxon>Vertebrata</taxon>
        <taxon>Chondrichthyes</taxon>
        <taxon>Elasmobranchii</taxon>
        <taxon>Galeomorphii</taxon>
        <taxon>Galeoidea</taxon>
        <taxon>Orectolobiformes</taxon>
        <taxon>Hemiscylliidae</taxon>
        <taxon>Chiloscyllium</taxon>
    </lineage>
</organism>
<dbReference type="InterPro" id="IPR019786">
    <property type="entry name" value="Zinc_finger_PHD-type_CS"/>
</dbReference>
<evidence type="ECO:0000259" key="13">
    <source>
        <dbReference type="PROSITE" id="PS50016"/>
    </source>
</evidence>
<evidence type="ECO:0000256" key="11">
    <source>
        <dbReference type="SAM" id="Coils"/>
    </source>
</evidence>
<dbReference type="FunFam" id="3.30.40.10:FF:000021">
    <property type="entry name" value="Inhibitor of growth 2b"/>
    <property type="match status" value="1"/>
</dbReference>
<dbReference type="STRING" id="137246.A0A401SS85"/>
<dbReference type="GO" id="GO:0005634">
    <property type="term" value="C:nucleus"/>
    <property type="evidence" value="ECO:0007669"/>
    <property type="project" value="UniProtKB-SubCell"/>
</dbReference>
<feature type="binding site" evidence="8">
    <location>
        <position position="232"/>
    </location>
    <ligand>
        <name>Zn(2+)</name>
        <dbReference type="ChEBI" id="CHEBI:29105"/>
        <label>1</label>
    </ligand>
</feature>
<comment type="caution">
    <text evidence="14">The sequence shown here is derived from an EMBL/GenBank/DDBJ whole genome shotgun (WGS) entry which is preliminary data.</text>
</comment>
<feature type="binding site" evidence="8">
    <location>
        <position position="243"/>
    </location>
    <ligand>
        <name>Zn(2+)</name>
        <dbReference type="ChEBI" id="CHEBI:29105"/>
        <label>2</label>
    </ligand>
</feature>
<keyword evidence="11" id="KW-0175">Coiled coil</keyword>
<dbReference type="InterPro" id="IPR019787">
    <property type="entry name" value="Znf_PHD-finger"/>
</dbReference>
<evidence type="ECO:0000256" key="6">
    <source>
        <dbReference type="ARBA" id="ARBA00023242"/>
    </source>
</evidence>
<dbReference type="AlphaFoldDB" id="A0A401SS85"/>
<feature type="site" description="Histone H3K4me3 binding" evidence="7">
    <location>
        <position position="244"/>
    </location>
</feature>
<evidence type="ECO:0000256" key="2">
    <source>
        <dbReference type="ARBA" id="ARBA00010210"/>
    </source>
</evidence>
<dbReference type="PROSITE" id="PS01359">
    <property type="entry name" value="ZF_PHD_1"/>
    <property type="match status" value="1"/>
</dbReference>
<dbReference type="InterPro" id="IPR013083">
    <property type="entry name" value="Znf_RING/FYVE/PHD"/>
</dbReference>
<evidence type="ECO:0000256" key="12">
    <source>
        <dbReference type="SAM" id="MobiDB-lite"/>
    </source>
</evidence>
<comment type="subunit">
    <text evidence="10">Component of an histone acetyltransferase complex. Interacts with H3K4me3 and to a lesser extent with H3K4me2.</text>
</comment>
<dbReference type="SMART" id="SM00249">
    <property type="entry name" value="PHD"/>
    <property type="match status" value="1"/>
</dbReference>
<dbReference type="GO" id="GO:0045893">
    <property type="term" value="P:positive regulation of DNA-templated transcription"/>
    <property type="evidence" value="ECO:0007669"/>
    <property type="project" value="TreeGrafter"/>
</dbReference>
<dbReference type="Pfam" id="PF12998">
    <property type="entry name" value="ING"/>
    <property type="match status" value="1"/>
</dbReference>
<evidence type="ECO:0000256" key="3">
    <source>
        <dbReference type="ARBA" id="ARBA00022723"/>
    </source>
</evidence>
<dbReference type="EMBL" id="BEZZ01000498">
    <property type="protein sequence ID" value="GCC33248.1"/>
    <property type="molecule type" value="Genomic_DNA"/>
</dbReference>
<feature type="binding site" evidence="8">
    <location>
        <position position="257"/>
    </location>
    <ligand>
        <name>Zn(2+)</name>
        <dbReference type="ChEBI" id="CHEBI:29105"/>
        <label>1</label>
    </ligand>
</feature>
<feature type="binding site" evidence="8">
    <location>
        <position position="270"/>
    </location>
    <ligand>
        <name>Zn(2+)</name>
        <dbReference type="ChEBI" id="CHEBI:29105"/>
        <label>2</label>
    </ligand>
</feature>
<keyword evidence="15" id="KW-1185">Reference proteome</keyword>
<feature type="binding site" evidence="8">
    <location>
        <position position="230"/>
    </location>
    <ligand>
        <name>Zn(2+)</name>
        <dbReference type="ChEBI" id="CHEBI:29105"/>
        <label>1</label>
    </ligand>
</feature>
<evidence type="ECO:0000256" key="1">
    <source>
        <dbReference type="ARBA" id="ARBA00004123"/>
    </source>
</evidence>
<keyword evidence="5 8" id="KW-0862">Zinc</keyword>
<gene>
    <name evidence="14" type="ORF">chiPu_0011716</name>
</gene>
<evidence type="ECO:0000256" key="4">
    <source>
        <dbReference type="ARBA" id="ARBA00022771"/>
    </source>
</evidence>
<dbReference type="Gene3D" id="6.10.140.1740">
    <property type="match status" value="1"/>
</dbReference>
<accession>A0A401SS85</accession>
<feature type="binding site" evidence="8">
    <location>
        <position position="273"/>
    </location>
    <ligand>
        <name>Zn(2+)</name>
        <dbReference type="ChEBI" id="CHEBI:29105"/>
        <label>2</label>
    </ligand>
</feature>
<proteinExistence type="inferred from homology"/>
<dbReference type="OrthoDB" id="5411773at2759"/>
<feature type="binding site" evidence="8">
    <location>
        <position position="254"/>
    </location>
    <ligand>
        <name>Zn(2+)</name>
        <dbReference type="ChEBI" id="CHEBI:29105"/>
        <label>1</label>
    </ligand>
</feature>